<keyword evidence="4" id="KW-1185">Reference proteome</keyword>
<dbReference type="InterPro" id="IPR027417">
    <property type="entry name" value="P-loop_NTPase"/>
</dbReference>
<proteinExistence type="predicted"/>
<sequence length="639" mass="72078">MENRSKKFNADPCLSNEESLEKRLATSQPVSHNGCATCSQPHRSCASSVRSAFYGQGIQNSGTVRVTGDVNIGVPNSSNKHAKLLQNLQLTDPHLNKTRIEATKGSLLKDSYKWVLEHKSFRQWQDDREGRLLWIKGDPGKGKTMLLCGIIDELKQQPENSLSYFFCEAAEPDLNNATAVLRGLIYILVNTQQSLISHVQEKYDHAGIKLFQDVNSWYAMSAILIDMLQDESLQNSPLFIVDALDECITGLPQLLDLIINTTSLCRVKWIVSSRNWPSIEEQLEPTAQNVRLCLELNEGSVSNAVRIYIHHKVDELARRNRYDNKTRNDLFQHLISNANGTFLWVALVCQKLADPKVPKLHPLAQLKSFRPGLNTLYKRMMDEIRVSDVAELCKQILAVASVVYRPITLKELKGLVESLEDFDGDLDTLKGIIGFCGSFLTVREGVIYFVHQSAKEFLLNEACGDVFPFGRSYQHLAVFSRSLEILSRTLQRDIYNLQALGVLSDEISSPDPDPLGMAQYSCVYWVEHFSDSDSLGHGKALQHGSTIYAFLRQNYLYWLEALAILRKISEGVIAIQKLEALVTNIEMPLLVDLVRDAHRFVLFNKPAIEIAPLQVYVSALVFSPARSLIKRLFENEAPR</sequence>
<evidence type="ECO:0000313" key="3">
    <source>
        <dbReference type="EMBL" id="KAF5250393.1"/>
    </source>
</evidence>
<protein>
    <recommendedName>
        <fullName evidence="2">NACHT domain-containing protein</fullName>
    </recommendedName>
</protein>
<dbReference type="Pfam" id="PF24883">
    <property type="entry name" value="NPHP3_N"/>
    <property type="match status" value="1"/>
</dbReference>
<name>A0A8H4ZPD8_9HYPO</name>
<dbReference type="Gene3D" id="3.40.50.300">
    <property type="entry name" value="P-loop containing nucleotide triphosphate hydrolases"/>
    <property type="match status" value="1"/>
</dbReference>
<dbReference type="SUPFAM" id="SSF52540">
    <property type="entry name" value="P-loop containing nucleoside triphosphate hydrolases"/>
    <property type="match status" value="1"/>
</dbReference>
<dbReference type="PROSITE" id="PS50837">
    <property type="entry name" value="NACHT"/>
    <property type="match status" value="1"/>
</dbReference>
<accession>A0A8H4ZPD8</accession>
<dbReference type="AlphaFoldDB" id="A0A8H4ZPD8"/>
<dbReference type="EMBL" id="JABEVY010000091">
    <property type="protein sequence ID" value="KAF5250393.1"/>
    <property type="molecule type" value="Genomic_DNA"/>
</dbReference>
<evidence type="ECO:0000313" key="4">
    <source>
        <dbReference type="Proteomes" id="UP000573603"/>
    </source>
</evidence>
<dbReference type="InterPro" id="IPR007111">
    <property type="entry name" value="NACHT_NTPase"/>
</dbReference>
<dbReference type="Proteomes" id="UP000573603">
    <property type="component" value="Unassembled WGS sequence"/>
</dbReference>
<gene>
    <name evidence="3" type="ORF">FANTH_4426</name>
</gene>
<feature type="domain" description="NACHT" evidence="2">
    <location>
        <begin position="131"/>
        <end position="354"/>
    </location>
</feature>
<evidence type="ECO:0000256" key="1">
    <source>
        <dbReference type="ARBA" id="ARBA00022737"/>
    </source>
</evidence>
<reference evidence="3 4" key="1">
    <citation type="journal article" date="2020" name="BMC Genomics">
        <title>Correction to: Identification and distribution of gene clusters required for synthesis of sphingolipid metabolism inhibitors in diverse species of the filamentous fungus Fusarium.</title>
        <authorList>
            <person name="Kim H.S."/>
            <person name="Lohmar J.M."/>
            <person name="Busman M."/>
            <person name="Brown D.W."/>
            <person name="Naumann T.A."/>
            <person name="Divon H.H."/>
            <person name="Lysoe E."/>
            <person name="Uhlig S."/>
            <person name="Proctor R.H."/>
        </authorList>
    </citation>
    <scope>NUCLEOTIDE SEQUENCE [LARGE SCALE GENOMIC DNA]</scope>
    <source>
        <strain evidence="3 4">NRRL 25214</strain>
    </source>
</reference>
<comment type="caution">
    <text evidence="3">The sequence shown here is derived from an EMBL/GenBank/DDBJ whole genome shotgun (WGS) entry which is preliminary data.</text>
</comment>
<evidence type="ECO:0000259" key="2">
    <source>
        <dbReference type="PROSITE" id="PS50837"/>
    </source>
</evidence>
<dbReference type="PANTHER" id="PTHR10039">
    <property type="entry name" value="AMELOGENIN"/>
    <property type="match status" value="1"/>
</dbReference>
<dbReference type="InterPro" id="IPR056884">
    <property type="entry name" value="NPHP3-like_N"/>
</dbReference>
<organism evidence="3 4">
    <name type="scientific">Fusarium anthophilum</name>
    <dbReference type="NCBI Taxonomy" id="48485"/>
    <lineage>
        <taxon>Eukaryota</taxon>
        <taxon>Fungi</taxon>
        <taxon>Dikarya</taxon>
        <taxon>Ascomycota</taxon>
        <taxon>Pezizomycotina</taxon>
        <taxon>Sordariomycetes</taxon>
        <taxon>Hypocreomycetidae</taxon>
        <taxon>Hypocreales</taxon>
        <taxon>Nectriaceae</taxon>
        <taxon>Fusarium</taxon>
        <taxon>Fusarium fujikuroi species complex</taxon>
    </lineage>
</organism>
<keyword evidence="1" id="KW-0677">Repeat</keyword>